<sequence length="203" mass="22207">MRLYSALILAIVSSALAASDIPELEHGYERVTCGSIIKLTNMDSGHKLHSHNIAYASGSGQQSVTGHPSAVDANSYWRIEASHGRGCYRSEPIPCGAAIRLRHVNTKGYLHSHYHNSPISGQQEVSCFDKEDHGDDWQIVCTGKSKEWMREDGIKLMHVETKKYLSANPKYSFAAPIPGQLEVACSTKDGSSALWAAQASVHK</sequence>
<dbReference type="InterPro" id="IPR016093">
    <property type="entry name" value="MIR_motif"/>
</dbReference>
<proteinExistence type="predicted"/>
<dbReference type="AlphaFoldDB" id="A0A8H7PTL8"/>
<keyword evidence="6" id="KW-1185">Reference proteome</keyword>
<feature type="chain" id="PRO_5034156892" description="MIR domain-containing protein" evidence="3">
    <location>
        <begin position="18"/>
        <end position="203"/>
    </location>
</feature>
<feature type="domain" description="MIR" evidence="4">
    <location>
        <begin position="90"/>
        <end position="142"/>
    </location>
</feature>
<gene>
    <name evidence="5" type="ORF">INT43_003760</name>
</gene>
<evidence type="ECO:0000313" key="5">
    <source>
        <dbReference type="EMBL" id="KAG2179973.1"/>
    </source>
</evidence>
<organism evidence="5 6">
    <name type="scientific">Mortierella isabellina</name>
    <name type="common">Filamentous fungus</name>
    <name type="synonym">Umbelopsis isabellina</name>
    <dbReference type="NCBI Taxonomy" id="91625"/>
    <lineage>
        <taxon>Eukaryota</taxon>
        <taxon>Fungi</taxon>
        <taxon>Fungi incertae sedis</taxon>
        <taxon>Mucoromycota</taxon>
        <taxon>Mucoromycotina</taxon>
        <taxon>Umbelopsidomycetes</taxon>
        <taxon>Umbelopsidales</taxon>
        <taxon>Umbelopsidaceae</taxon>
        <taxon>Umbelopsis</taxon>
    </lineage>
</organism>
<dbReference type="OrthoDB" id="5588846at2759"/>
<feature type="domain" description="MIR" evidence="4">
    <location>
        <begin position="28"/>
        <end position="82"/>
    </location>
</feature>
<dbReference type="PANTHER" id="PTHR46809:SF2">
    <property type="entry name" value="GH21273P"/>
    <property type="match status" value="1"/>
</dbReference>
<dbReference type="Pfam" id="PF02815">
    <property type="entry name" value="MIR"/>
    <property type="match status" value="1"/>
</dbReference>
<evidence type="ECO:0000313" key="6">
    <source>
        <dbReference type="Proteomes" id="UP000654370"/>
    </source>
</evidence>
<protein>
    <recommendedName>
        <fullName evidence="4">MIR domain-containing protein</fullName>
    </recommendedName>
</protein>
<keyword evidence="1 3" id="KW-0732">Signal</keyword>
<comment type="caution">
    <text evidence="5">The sequence shown here is derived from an EMBL/GenBank/DDBJ whole genome shotgun (WGS) entry which is preliminary data.</text>
</comment>
<accession>A0A8H7PTL8</accession>
<reference evidence="5" key="1">
    <citation type="submission" date="2020-12" db="EMBL/GenBank/DDBJ databases">
        <title>Metabolic potential, ecology and presence of endohyphal bacteria is reflected in genomic diversity of Mucoromycotina.</title>
        <authorList>
            <person name="Muszewska A."/>
            <person name="Okrasinska A."/>
            <person name="Steczkiewicz K."/>
            <person name="Drgas O."/>
            <person name="Orlowska M."/>
            <person name="Perlinska-Lenart U."/>
            <person name="Aleksandrzak-Piekarczyk T."/>
            <person name="Szatraj K."/>
            <person name="Zielenkiewicz U."/>
            <person name="Pilsyk S."/>
            <person name="Malc E."/>
            <person name="Mieczkowski P."/>
            <person name="Kruszewska J.S."/>
            <person name="Biernat P."/>
            <person name="Pawlowska J."/>
        </authorList>
    </citation>
    <scope>NUCLEOTIDE SEQUENCE</scope>
    <source>
        <strain evidence="5">WA0000067209</strain>
    </source>
</reference>
<keyword evidence="2" id="KW-0677">Repeat</keyword>
<dbReference type="PROSITE" id="PS50919">
    <property type="entry name" value="MIR"/>
    <property type="match status" value="2"/>
</dbReference>
<dbReference type="EMBL" id="JAEPQZ010000006">
    <property type="protein sequence ID" value="KAG2179973.1"/>
    <property type="molecule type" value="Genomic_DNA"/>
</dbReference>
<dbReference type="InterPro" id="IPR036300">
    <property type="entry name" value="MIR_dom_sf"/>
</dbReference>
<evidence type="ECO:0000259" key="4">
    <source>
        <dbReference type="PROSITE" id="PS50919"/>
    </source>
</evidence>
<name>A0A8H7PTL8_MORIS</name>
<evidence type="ECO:0000256" key="3">
    <source>
        <dbReference type="SAM" id="SignalP"/>
    </source>
</evidence>
<evidence type="ECO:0000256" key="1">
    <source>
        <dbReference type="ARBA" id="ARBA00022729"/>
    </source>
</evidence>
<evidence type="ECO:0000256" key="2">
    <source>
        <dbReference type="ARBA" id="ARBA00022737"/>
    </source>
</evidence>
<feature type="signal peptide" evidence="3">
    <location>
        <begin position="1"/>
        <end position="17"/>
    </location>
</feature>
<dbReference type="PANTHER" id="PTHR46809">
    <property type="entry name" value="STROMAL CELL-DERIVED FACTOR 2-LIKE PROTEIN"/>
    <property type="match status" value="1"/>
</dbReference>
<dbReference type="Proteomes" id="UP000654370">
    <property type="component" value="Unassembled WGS sequence"/>
</dbReference>
<dbReference type="SUPFAM" id="SSF82109">
    <property type="entry name" value="MIR domain"/>
    <property type="match status" value="1"/>
</dbReference>
<dbReference type="Gene3D" id="2.80.10.50">
    <property type="match status" value="1"/>
</dbReference>
<dbReference type="CDD" id="cd23279">
    <property type="entry name" value="beta-trefoil_MIR_SDF2-like"/>
    <property type="match status" value="1"/>
</dbReference>
<dbReference type="SMART" id="SM00472">
    <property type="entry name" value="MIR"/>
    <property type="match status" value="3"/>
</dbReference>